<dbReference type="EMBL" id="MT142487">
    <property type="protein sequence ID" value="QJA82410.1"/>
    <property type="molecule type" value="Genomic_DNA"/>
</dbReference>
<evidence type="ECO:0000313" key="3">
    <source>
        <dbReference type="EMBL" id="QJA82410.1"/>
    </source>
</evidence>
<dbReference type="GO" id="GO:0016740">
    <property type="term" value="F:transferase activity"/>
    <property type="evidence" value="ECO:0007669"/>
    <property type="project" value="UniProtKB-KW"/>
</dbReference>
<accession>A0A6M3KL32</accession>
<dbReference type="InterPro" id="IPR029044">
    <property type="entry name" value="Nucleotide-diphossugar_trans"/>
</dbReference>
<proteinExistence type="predicted"/>
<dbReference type="EMBL" id="MT141470">
    <property type="protein sequence ID" value="QJA62389.1"/>
    <property type="molecule type" value="Genomic_DNA"/>
</dbReference>
<reference evidence="3" key="1">
    <citation type="submission" date="2020-03" db="EMBL/GenBank/DDBJ databases">
        <title>The deep terrestrial virosphere.</title>
        <authorList>
            <person name="Holmfeldt K."/>
            <person name="Nilsson E."/>
            <person name="Simone D."/>
            <person name="Lopez-Fernandez M."/>
            <person name="Wu X."/>
            <person name="de Brujin I."/>
            <person name="Lundin D."/>
            <person name="Andersson A."/>
            <person name="Bertilsson S."/>
            <person name="Dopson M."/>
        </authorList>
    </citation>
    <scope>NUCLEOTIDE SEQUENCE</scope>
    <source>
        <strain evidence="3">MM415A00408</strain>
        <strain evidence="2">MM415B00786</strain>
    </source>
</reference>
<dbReference type="Pfam" id="PF00535">
    <property type="entry name" value="Glycos_transf_2"/>
    <property type="match status" value="1"/>
</dbReference>
<dbReference type="AlphaFoldDB" id="A0A6M3KL32"/>
<evidence type="ECO:0000313" key="2">
    <source>
        <dbReference type="EMBL" id="QJA62389.1"/>
    </source>
</evidence>
<evidence type="ECO:0000259" key="1">
    <source>
        <dbReference type="Pfam" id="PF00535"/>
    </source>
</evidence>
<sequence>MERKDQTVTEAMVKYSILMPYYNRAKQLESTLQSYHYYYGKRQDWELIVIQDPKERPDVVIKILGRFSDLPTILAAGQGNGNNPAVLYNQGVEWARGQTIILTSPEIYHVSDVLGRLDETQIEGNYIVCSCAAAIDWALEKRNSNAPCLVWTPDKWYQHGERRPAYYHFCSAISRGDWNRIGGFDPEYAKGVGYDDNDFRNLVLRSGLRLVPLDDVLTVHLPHGKPMEDRRKLLRINQTYYEKKWAGFNLEKYGLNTKGIGKYGVRGDLLV</sequence>
<dbReference type="InterPro" id="IPR001173">
    <property type="entry name" value="Glyco_trans_2-like"/>
</dbReference>
<gene>
    <name evidence="3" type="ORF">MM415A00408_0003</name>
    <name evidence="2" type="ORF">MM415B00786_0003</name>
</gene>
<name>A0A6M3KL32_9ZZZZ</name>
<dbReference type="SUPFAM" id="SSF53448">
    <property type="entry name" value="Nucleotide-diphospho-sugar transferases"/>
    <property type="match status" value="1"/>
</dbReference>
<feature type="domain" description="Glycosyltransferase 2-like" evidence="1">
    <location>
        <begin position="16"/>
        <end position="175"/>
    </location>
</feature>
<keyword evidence="3" id="KW-0808">Transferase</keyword>
<dbReference type="Gene3D" id="3.90.550.10">
    <property type="entry name" value="Spore Coat Polysaccharide Biosynthesis Protein SpsA, Chain A"/>
    <property type="match status" value="1"/>
</dbReference>
<organism evidence="3">
    <name type="scientific">viral metagenome</name>
    <dbReference type="NCBI Taxonomy" id="1070528"/>
    <lineage>
        <taxon>unclassified sequences</taxon>
        <taxon>metagenomes</taxon>
        <taxon>organismal metagenomes</taxon>
    </lineage>
</organism>
<protein>
    <submittedName>
        <fullName evidence="3">Putative glycosyltransferase</fullName>
    </submittedName>
</protein>